<reference evidence="1" key="1">
    <citation type="submission" date="2022-06" db="EMBL/GenBank/DDBJ databases">
        <title>Complete genome sequences of two strains of the flax pathogen Septoria linicola.</title>
        <authorList>
            <person name="Lapalu N."/>
            <person name="Simon A."/>
            <person name="Demenou B."/>
            <person name="Paumier D."/>
            <person name="Guillot M.-P."/>
            <person name="Gout L."/>
            <person name="Valade R."/>
        </authorList>
    </citation>
    <scope>NUCLEOTIDE SEQUENCE</scope>
    <source>
        <strain evidence="1">SE15195</strain>
    </source>
</reference>
<organism evidence="1 2">
    <name type="scientific">Septoria linicola</name>
    <dbReference type="NCBI Taxonomy" id="215465"/>
    <lineage>
        <taxon>Eukaryota</taxon>
        <taxon>Fungi</taxon>
        <taxon>Dikarya</taxon>
        <taxon>Ascomycota</taxon>
        <taxon>Pezizomycotina</taxon>
        <taxon>Dothideomycetes</taxon>
        <taxon>Dothideomycetidae</taxon>
        <taxon>Mycosphaerellales</taxon>
        <taxon>Mycosphaerellaceae</taxon>
        <taxon>Septoria</taxon>
    </lineage>
</organism>
<sequence length="243" mass="27681">MLGALETFKDFECKDARDRIATLAWNAEGFSGINYEHSVEGNYSRFARDVVFVSGAVLWHLLASAASRKPHNAYIDIESDMGIAKEPIHVDLLKTWMPDWRYTPWWTGQLRLQRVDPSDSLEPSADDSRFVELIDPYHNGRDKSILEPRLREDGVLQLNFVRGFRLPEARVVPQKPEVIETGNRVVFGMYKDADGRVFSQGPCGKGIVLRLDCDSLWRIVSIVWEDACGIGTEWNFASEMCIK</sequence>
<name>A0A9Q9AR31_9PEZI</name>
<gene>
    <name evidence="1" type="ORF">Slin15195_G074910</name>
</gene>
<dbReference type="AlphaFoldDB" id="A0A9Q9AR31"/>
<dbReference type="EMBL" id="CP099423">
    <property type="protein sequence ID" value="USW54172.1"/>
    <property type="molecule type" value="Genomic_DNA"/>
</dbReference>
<evidence type="ECO:0000313" key="1">
    <source>
        <dbReference type="EMBL" id="USW54172.1"/>
    </source>
</evidence>
<accession>A0A9Q9AR31</accession>
<keyword evidence="2" id="KW-1185">Reference proteome</keyword>
<protein>
    <submittedName>
        <fullName evidence="1">Uncharacterized protein</fullName>
    </submittedName>
</protein>
<dbReference type="Proteomes" id="UP001056384">
    <property type="component" value="Chromosome 6"/>
</dbReference>
<evidence type="ECO:0000313" key="2">
    <source>
        <dbReference type="Proteomes" id="UP001056384"/>
    </source>
</evidence>
<proteinExistence type="predicted"/>